<gene>
    <name evidence="5" type="ORF">CVN68_22310</name>
</gene>
<accession>A0A2K8MLY8</accession>
<evidence type="ECO:0000313" key="5">
    <source>
        <dbReference type="EMBL" id="ATY34850.1"/>
    </source>
</evidence>
<proteinExistence type="inferred from homology"/>
<protein>
    <submittedName>
        <fullName evidence="5">Lytic transglycosylase</fullName>
    </submittedName>
</protein>
<evidence type="ECO:0000313" key="6">
    <source>
        <dbReference type="Proteomes" id="UP000229081"/>
    </source>
</evidence>
<dbReference type="InterPro" id="IPR023346">
    <property type="entry name" value="Lysozyme-like_dom_sf"/>
</dbReference>
<comment type="similarity">
    <text evidence="2">Belongs to the virb1 family.</text>
</comment>
<organism evidence="5 6">
    <name type="scientific">Sphingomonas psychrotolerans</name>
    <dbReference type="NCBI Taxonomy" id="1327635"/>
    <lineage>
        <taxon>Bacteria</taxon>
        <taxon>Pseudomonadati</taxon>
        <taxon>Pseudomonadota</taxon>
        <taxon>Alphaproteobacteria</taxon>
        <taxon>Sphingomonadales</taxon>
        <taxon>Sphingomonadaceae</taxon>
        <taxon>Sphingomonas</taxon>
    </lineage>
</organism>
<feature type="region of interest" description="Disordered" evidence="3">
    <location>
        <begin position="41"/>
        <end position="73"/>
    </location>
</feature>
<keyword evidence="5" id="KW-0614">Plasmid</keyword>
<dbReference type="CDD" id="cd00254">
    <property type="entry name" value="LT-like"/>
    <property type="match status" value="1"/>
</dbReference>
<comment type="similarity">
    <text evidence="1">Belongs to the transglycosylase Slt family.</text>
</comment>
<dbReference type="PANTHER" id="PTHR37423">
    <property type="entry name" value="SOLUBLE LYTIC MUREIN TRANSGLYCOSYLASE-RELATED"/>
    <property type="match status" value="1"/>
</dbReference>
<dbReference type="PANTHER" id="PTHR37423:SF2">
    <property type="entry name" value="MEMBRANE-BOUND LYTIC MUREIN TRANSGLYCOSYLASE C"/>
    <property type="match status" value="1"/>
</dbReference>
<dbReference type="AlphaFoldDB" id="A0A2K8MLY8"/>
<dbReference type="InterPro" id="IPR008258">
    <property type="entry name" value="Transglycosylase_SLT_dom_1"/>
</dbReference>
<name>A0A2K8MLY8_9SPHN</name>
<dbReference type="OrthoDB" id="9815002at2"/>
<sequence length="330" mass="35441">MRSIVLECAALSLAVTCSGPAEARRPQSARTVQLIVMDSTRLPTRTPADGSLATEGDSPETSHNPIAPEPTPEAFRTHDLSRRWVEFEMANSFASSTTPPPRAAADQDPFARVGTADIGPSQQPNYILPPPPINIPRWMQGGLAFTAAATRFVPGCAAGGYRPSGFLGLEAEGRRFGYYGMMSAIACEYGIPVGLFDALIIRESRYKADVISAKNAFGLTQLMPDTAVGLGVDRYDVEQNLRGGARYLRQQLDKFGQVHLALAAYNAGPGRVRNGMLPRIAETQSYVDNVLLNWRRLAGLSRVATIQTASAPGAPALPQTFGRTATVSSY</sequence>
<dbReference type="Pfam" id="PF01464">
    <property type="entry name" value="SLT"/>
    <property type="match status" value="1"/>
</dbReference>
<feature type="domain" description="Transglycosylase SLT" evidence="4">
    <location>
        <begin position="183"/>
        <end position="274"/>
    </location>
</feature>
<evidence type="ECO:0000256" key="3">
    <source>
        <dbReference type="SAM" id="MobiDB-lite"/>
    </source>
</evidence>
<dbReference type="KEGG" id="sphc:CVN68_22310"/>
<dbReference type="Gene3D" id="1.10.530.10">
    <property type="match status" value="1"/>
</dbReference>
<dbReference type="Proteomes" id="UP000229081">
    <property type="component" value="Plasmid unnamed"/>
</dbReference>
<dbReference type="RefSeq" id="WP_100284636.1">
    <property type="nucleotide sequence ID" value="NZ_CP024924.1"/>
</dbReference>
<keyword evidence="6" id="KW-1185">Reference proteome</keyword>
<evidence type="ECO:0000256" key="1">
    <source>
        <dbReference type="ARBA" id="ARBA00007734"/>
    </source>
</evidence>
<evidence type="ECO:0000259" key="4">
    <source>
        <dbReference type="Pfam" id="PF01464"/>
    </source>
</evidence>
<reference evidence="5 6" key="1">
    <citation type="submission" date="2017-11" db="EMBL/GenBank/DDBJ databases">
        <title>Complete genome sequence of Sphingomonas sp. Strain Cra20, a psychrotolerant potential plant growth promoting rhizobacteria.</title>
        <authorList>
            <person name="Luo Y."/>
        </authorList>
    </citation>
    <scope>NUCLEOTIDE SEQUENCE [LARGE SCALE GENOMIC DNA]</scope>
    <source>
        <strain evidence="5 6">Cra20</strain>
        <plasmid evidence="5 6">unnamed</plasmid>
    </source>
</reference>
<evidence type="ECO:0000256" key="2">
    <source>
        <dbReference type="ARBA" id="ARBA00009387"/>
    </source>
</evidence>
<dbReference type="SUPFAM" id="SSF53955">
    <property type="entry name" value="Lysozyme-like"/>
    <property type="match status" value="1"/>
</dbReference>
<geneLocation type="plasmid" evidence="5 6">
    <name>unnamed</name>
</geneLocation>
<dbReference type="EMBL" id="CP024924">
    <property type="protein sequence ID" value="ATY34850.1"/>
    <property type="molecule type" value="Genomic_DNA"/>
</dbReference>